<evidence type="ECO:0000256" key="4">
    <source>
        <dbReference type="ARBA" id="ARBA00022563"/>
    </source>
</evidence>
<comment type="pathway">
    <text evidence="1 8">Cofactor biosynthesis; tetrahydrofolate biosynthesis; 5,6,7,8-tetrahydrofolate from 7,8-dihydrofolate: step 1/1.</text>
</comment>
<comment type="caution">
    <text evidence="11">The sequence shown here is derived from an EMBL/GenBank/DDBJ whole genome shotgun (WGS) entry which is preliminary data.</text>
</comment>
<proteinExistence type="inferred from homology"/>
<comment type="similarity">
    <text evidence="2 8 9">Belongs to the dihydrofolate reductase family.</text>
</comment>
<dbReference type="OrthoDB" id="9804315at2"/>
<dbReference type="InterPro" id="IPR017925">
    <property type="entry name" value="DHFR_CS"/>
</dbReference>
<dbReference type="GO" id="GO:0046654">
    <property type="term" value="P:tetrahydrofolate biosynthetic process"/>
    <property type="evidence" value="ECO:0007669"/>
    <property type="project" value="UniProtKB-UniPathway"/>
</dbReference>
<dbReference type="GO" id="GO:0004146">
    <property type="term" value="F:dihydrofolate reductase activity"/>
    <property type="evidence" value="ECO:0007669"/>
    <property type="project" value="UniProtKB-EC"/>
</dbReference>
<dbReference type="InterPro" id="IPR024072">
    <property type="entry name" value="DHFR-like_dom_sf"/>
</dbReference>
<dbReference type="InterPro" id="IPR012259">
    <property type="entry name" value="DHFR"/>
</dbReference>
<evidence type="ECO:0000256" key="3">
    <source>
        <dbReference type="ARBA" id="ARBA00012856"/>
    </source>
</evidence>
<keyword evidence="6 8" id="KW-0560">Oxidoreductase</keyword>
<evidence type="ECO:0000256" key="6">
    <source>
        <dbReference type="ARBA" id="ARBA00023002"/>
    </source>
</evidence>
<evidence type="ECO:0000256" key="5">
    <source>
        <dbReference type="ARBA" id="ARBA00022857"/>
    </source>
</evidence>
<keyword evidence="5 8" id="KW-0521">NADP</keyword>
<dbReference type="Gene3D" id="3.40.430.10">
    <property type="entry name" value="Dihydrofolate Reductase, subunit A"/>
    <property type="match status" value="1"/>
</dbReference>
<reference evidence="11 12" key="1">
    <citation type="submission" date="2018-05" db="EMBL/GenBank/DDBJ databases">
        <title>Abyssibacter profundi OUC007T gen. nov., sp. nov, a marine bacterium isolated from seawater of the Mariana Trench.</title>
        <authorList>
            <person name="Zhou S."/>
        </authorList>
    </citation>
    <scope>NUCLEOTIDE SEQUENCE [LARGE SCALE GENOMIC DNA]</scope>
    <source>
        <strain evidence="11 12">OUC007</strain>
    </source>
</reference>
<dbReference type="GO" id="GO:0005829">
    <property type="term" value="C:cytosol"/>
    <property type="evidence" value="ECO:0007669"/>
    <property type="project" value="TreeGrafter"/>
</dbReference>
<dbReference type="PIRSF" id="PIRSF000194">
    <property type="entry name" value="DHFR"/>
    <property type="match status" value="1"/>
</dbReference>
<dbReference type="Pfam" id="PF00186">
    <property type="entry name" value="DHFR_1"/>
    <property type="match status" value="1"/>
</dbReference>
<sequence>MRLIAVVAADEANVIGVDGDLPWRLPNDLKHFKAVTLGHPVLMGRKTYESIGRPLPGRLNLVLTRQADWRAEGVTTVQTLEQAEAVVGPAAEVMVIGGGEIYRLLWSRIDAIELTRVHTRLDGDTYFPAFAAPGWVCRSSERHAADPRHAYDYSFERWERLSSA</sequence>
<dbReference type="Proteomes" id="UP000251800">
    <property type="component" value="Unassembled WGS sequence"/>
</dbReference>
<protein>
    <recommendedName>
        <fullName evidence="3 8">Dihydrofolate reductase</fullName>
        <ecNumber evidence="3 8">1.5.1.3</ecNumber>
    </recommendedName>
</protein>
<dbReference type="PROSITE" id="PS51330">
    <property type="entry name" value="DHFR_2"/>
    <property type="match status" value="1"/>
</dbReference>
<dbReference type="EC" id="1.5.1.3" evidence="3 8"/>
<dbReference type="UniPathway" id="UPA00077">
    <property type="reaction ID" value="UER00158"/>
</dbReference>
<evidence type="ECO:0000256" key="9">
    <source>
        <dbReference type="RuleBase" id="RU004474"/>
    </source>
</evidence>
<keyword evidence="12" id="KW-1185">Reference proteome</keyword>
<dbReference type="GO" id="GO:0046655">
    <property type="term" value="P:folic acid metabolic process"/>
    <property type="evidence" value="ECO:0007669"/>
    <property type="project" value="TreeGrafter"/>
</dbReference>
<accession>A0A363UJ12</accession>
<dbReference type="SUPFAM" id="SSF53597">
    <property type="entry name" value="Dihydrofolate reductase-like"/>
    <property type="match status" value="1"/>
</dbReference>
<dbReference type="EMBL" id="QEQK01000011">
    <property type="protein sequence ID" value="PWN55408.1"/>
    <property type="molecule type" value="Genomic_DNA"/>
</dbReference>
<dbReference type="FunFam" id="3.40.430.10:FF:000001">
    <property type="entry name" value="Dihydrofolate reductase"/>
    <property type="match status" value="1"/>
</dbReference>
<dbReference type="CDD" id="cd00209">
    <property type="entry name" value="DHFR"/>
    <property type="match status" value="1"/>
</dbReference>
<dbReference type="AlphaFoldDB" id="A0A363UJ12"/>
<dbReference type="PROSITE" id="PS00075">
    <property type="entry name" value="DHFR_1"/>
    <property type="match status" value="1"/>
</dbReference>
<feature type="domain" description="DHFR" evidence="10">
    <location>
        <begin position="2"/>
        <end position="160"/>
    </location>
</feature>
<dbReference type="RefSeq" id="WP_109720949.1">
    <property type="nucleotide sequence ID" value="NZ_QEQK01000011.1"/>
</dbReference>
<evidence type="ECO:0000256" key="7">
    <source>
        <dbReference type="ARBA" id="ARBA00025067"/>
    </source>
</evidence>
<dbReference type="PANTHER" id="PTHR48069:SF3">
    <property type="entry name" value="DIHYDROFOLATE REDUCTASE"/>
    <property type="match status" value="1"/>
</dbReference>
<dbReference type="PRINTS" id="PR00070">
    <property type="entry name" value="DHFR"/>
</dbReference>
<keyword evidence="4 8" id="KW-0554">One-carbon metabolism</keyword>
<name>A0A363UJ12_9GAMM</name>
<evidence type="ECO:0000256" key="1">
    <source>
        <dbReference type="ARBA" id="ARBA00004903"/>
    </source>
</evidence>
<dbReference type="InterPro" id="IPR001796">
    <property type="entry name" value="DHFR_dom"/>
</dbReference>
<comment type="catalytic activity">
    <reaction evidence="8">
        <text>(6S)-5,6,7,8-tetrahydrofolate + NADP(+) = 7,8-dihydrofolate + NADPH + H(+)</text>
        <dbReference type="Rhea" id="RHEA:15009"/>
        <dbReference type="ChEBI" id="CHEBI:15378"/>
        <dbReference type="ChEBI" id="CHEBI:57451"/>
        <dbReference type="ChEBI" id="CHEBI:57453"/>
        <dbReference type="ChEBI" id="CHEBI:57783"/>
        <dbReference type="ChEBI" id="CHEBI:58349"/>
        <dbReference type="EC" id="1.5.1.3"/>
    </reaction>
</comment>
<evidence type="ECO:0000313" key="11">
    <source>
        <dbReference type="EMBL" id="PWN55408.1"/>
    </source>
</evidence>
<dbReference type="GO" id="GO:0070401">
    <property type="term" value="F:NADP+ binding"/>
    <property type="evidence" value="ECO:0007669"/>
    <property type="project" value="UniProtKB-ARBA"/>
</dbReference>
<comment type="function">
    <text evidence="7 8">Key enzyme in folate metabolism. Catalyzes an essential reaction for de novo glycine and purine synthesis, and for DNA precursor synthesis.</text>
</comment>
<organism evidence="11 12">
    <name type="scientific">Abyssibacter profundi</name>
    <dbReference type="NCBI Taxonomy" id="2182787"/>
    <lineage>
        <taxon>Bacteria</taxon>
        <taxon>Pseudomonadati</taxon>
        <taxon>Pseudomonadota</taxon>
        <taxon>Gammaproteobacteria</taxon>
        <taxon>Chromatiales</taxon>
        <taxon>Oceanococcaceae</taxon>
        <taxon>Abyssibacter</taxon>
    </lineage>
</organism>
<dbReference type="GO" id="GO:0046452">
    <property type="term" value="P:dihydrofolate metabolic process"/>
    <property type="evidence" value="ECO:0007669"/>
    <property type="project" value="TreeGrafter"/>
</dbReference>
<evidence type="ECO:0000313" key="12">
    <source>
        <dbReference type="Proteomes" id="UP000251800"/>
    </source>
</evidence>
<evidence type="ECO:0000259" key="10">
    <source>
        <dbReference type="PROSITE" id="PS51330"/>
    </source>
</evidence>
<evidence type="ECO:0000256" key="8">
    <source>
        <dbReference type="PIRNR" id="PIRNR000194"/>
    </source>
</evidence>
<evidence type="ECO:0000256" key="2">
    <source>
        <dbReference type="ARBA" id="ARBA00009539"/>
    </source>
</evidence>
<dbReference type="GO" id="GO:0006730">
    <property type="term" value="P:one-carbon metabolic process"/>
    <property type="evidence" value="ECO:0007669"/>
    <property type="project" value="UniProtKB-KW"/>
</dbReference>
<gene>
    <name evidence="11" type="ORF">DEH80_13090</name>
</gene>
<dbReference type="PANTHER" id="PTHR48069">
    <property type="entry name" value="DIHYDROFOLATE REDUCTASE"/>
    <property type="match status" value="1"/>
</dbReference>